<proteinExistence type="predicted"/>
<dbReference type="PANTHER" id="PTHR42852">
    <property type="entry name" value="THIOL:DISULFIDE INTERCHANGE PROTEIN DSBE"/>
    <property type="match status" value="1"/>
</dbReference>
<name>A0A841MMN3_9BACT</name>
<dbReference type="GO" id="GO:0016853">
    <property type="term" value="F:isomerase activity"/>
    <property type="evidence" value="ECO:0007669"/>
    <property type="project" value="UniProtKB-KW"/>
</dbReference>
<dbReference type="Proteomes" id="UP000588604">
    <property type="component" value="Unassembled WGS sequence"/>
</dbReference>
<dbReference type="CDD" id="cd02966">
    <property type="entry name" value="TlpA_like_family"/>
    <property type="match status" value="1"/>
</dbReference>
<keyword evidence="2" id="KW-0413">Isomerase</keyword>
<gene>
    <name evidence="2" type="ORF">FHS59_001682</name>
</gene>
<dbReference type="InterPro" id="IPR036249">
    <property type="entry name" value="Thioredoxin-like_sf"/>
</dbReference>
<dbReference type="InterPro" id="IPR000866">
    <property type="entry name" value="AhpC/TSA"/>
</dbReference>
<dbReference type="GO" id="GO:0016209">
    <property type="term" value="F:antioxidant activity"/>
    <property type="evidence" value="ECO:0007669"/>
    <property type="project" value="InterPro"/>
</dbReference>
<dbReference type="PROSITE" id="PS51257">
    <property type="entry name" value="PROKAR_LIPOPROTEIN"/>
    <property type="match status" value="1"/>
</dbReference>
<evidence type="ECO:0000313" key="3">
    <source>
        <dbReference type="Proteomes" id="UP000588604"/>
    </source>
</evidence>
<dbReference type="Gene3D" id="3.40.30.10">
    <property type="entry name" value="Glutaredoxin"/>
    <property type="match status" value="1"/>
</dbReference>
<dbReference type="PANTHER" id="PTHR42852:SF17">
    <property type="entry name" value="THIOREDOXIN-LIKE PROTEIN HI_1115"/>
    <property type="match status" value="1"/>
</dbReference>
<dbReference type="SUPFAM" id="SSF52833">
    <property type="entry name" value="Thioredoxin-like"/>
    <property type="match status" value="1"/>
</dbReference>
<dbReference type="RefSeq" id="WP_184494683.1">
    <property type="nucleotide sequence ID" value="NZ_JACIJO010000002.1"/>
</dbReference>
<organism evidence="2 3">
    <name type="scientific">Algoriphagus iocasae</name>
    <dbReference type="NCBI Taxonomy" id="1836499"/>
    <lineage>
        <taxon>Bacteria</taxon>
        <taxon>Pseudomonadati</taxon>
        <taxon>Bacteroidota</taxon>
        <taxon>Cytophagia</taxon>
        <taxon>Cytophagales</taxon>
        <taxon>Cyclobacteriaceae</taxon>
        <taxon>Algoriphagus</taxon>
    </lineage>
</organism>
<dbReference type="AlphaFoldDB" id="A0A841MMN3"/>
<evidence type="ECO:0000259" key="1">
    <source>
        <dbReference type="PROSITE" id="PS51352"/>
    </source>
</evidence>
<dbReference type="PROSITE" id="PS51352">
    <property type="entry name" value="THIOREDOXIN_2"/>
    <property type="match status" value="1"/>
</dbReference>
<protein>
    <submittedName>
        <fullName evidence="2">Thiol-disulfide isomerase/thioredoxin</fullName>
    </submittedName>
</protein>
<comment type="caution">
    <text evidence="2">The sequence shown here is derived from an EMBL/GenBank/DDBJ whole genome shotgun (WGS) entry which is preliminary data.</text>
</comment>
<evidence type="ECO:0000313" key="2">
    <source>
        <dbReference type="EMBL" id="MBB6326054.1"/>
    </source>
</evidence>
<sequence>MKKLILLALIPFLFGCNTSTKKTANFEGEWHGYLDLGDDHLPFWINLEKSENQWTAYLINDQERLAVPDVTIKGDSIHIEMNAFDSEVFAKLDEDGVIRGRYQRNYQENYKSAFVAERNIQTRFPVLEEPTSDFSGKWEFEFTRSDSSTYQAIGVFKQNGNKITGTFLTNFGDYRFLEGNVSGDTFFLSAFDGGHAFFFTGSESNSGIVSGRFRSGPIYFQTFSAIRNKDFELPENNDLTQLNEGYETLDFSFPDIDGKIISLGDSTFEDQIVLVQLFGTWCANCMDETNFLAPWYEENKGKGIEVVALAFESKPDFEYAVGRLKKHAERFDVPYPQLIAGVSNKEKAGEALPALKEVQAFPTLIYMDRNHKVRKIHTGFNGPGTGEYYAKWVEEHKLFIDKLLAE</sequence>
<dbReference type="Pfam" id="PF00578">
    <property type="entry name" value="AhpC-TSA"/>
    <property type="match status" value="1"/>
</dbReference>
<reference evidence="2 3" key="1">
    <citation type="submission" date="2020-08" db="EMBL/GenBank/DDBJ databases">
        <title>Genomic Encyclopedia of Type Strains, Phase IV (KMG-IV): sequencing the most valuable type-strain genomes for metagenomic binning, comparative biology and taxonomic classification.</title>
        <authorList>
            <person name="Goeker M."/>
        </authorList>
    </citation>
    <scope>NUCLEOTIDE SEQUENCE [LARGE SCALE GENOMIC DNA]</scope>
    <source>
        <strain evidence="2 3">DSM 102044</strain>
    </source>
</reference>
<dbReference type="GO" id="GO:0016491">
    <property type="term" value="F:oxidoreductase activity"/>
    <property type="evidence" value="ECO:0007669"/>
    <property type="project" value="InterPro"/>
</dbReference>
<keyword evidence="3" id="KW-1185">Reference proteome</keyword>
<dbReference type="EMBL" id="JACIJO010000002">
    <property type="protein sequence ID" value="MBB6326054.1"/>
    <property type="molecule type" value="Genomic_DNA"/>
</dbReference>
<accession>A0A841MMN3</accession>
<feature type="domain" description="Thioredoxin" evidence="1">
    <location>
        <begin position="242"/>
        <end position="398"/>
    </location>
</feature>
<dbReference type="InterPro" id="IPR013766">
    <property type="entry name" value="Thioredoxin_domain"/>
</dbReference>
<dbReference type="InterPro" id="IPR050553">
    <property type="entry name" value="Thioredoxin_ResA/DsbE_sf"/>
</dbReference>